<comment type="subcellular location">
    <subcellularLocation>
        <location evidence="1">Membrane</location>
        <topology evidence="1">Single-pass membrane protein</topology>
    </subcellularLocation>
</comment>
<protein>
    <recommendedName>
        <fullName evidence="16">Cytochrome P450</fullName>
    </recommendedName>
</protein>
<comment type="cofactor">
    <cofactor evidence="11">
        <name>heme</name>
        <dbReference type="ChEBI" id="CHEBI:30413"/>
    </cofactor>
</comment>
<dbReference type="PROSITE" id="PS00086">
    <property type="entry name" value="CYTOCHROME_P450"/>
    <property type="match status" value="1"/>
</dbReference>
<organism evidence="14 15">
    <name type="scientific">Clitoria ternatea</name>
    <name type="common">Butterfly pea</name>
    <dbReference type="NCBI Taxonomy" id="43366"/>
    <lineage>
        <taxon>Eukaryota</taxon>
        <taxon>Viridiplantae</taxon>
        <taxon>Streptophyta</taxon>
        <taxon>Embryophyta</taxon>
        <taxon>Tracheophyta</taxon>
        <taxon>Spermatophyta</taxon>
        <taxon>Magnoliopsida</taxon>
        <taxon>eudicotyledons</taxon>
        <taxon>Gunneridae</taxon>
        <taxon>Pentapetalae</taxon>
        <taxon>rosids</taxon>
        <taxon>fabids</taxon>
        <taxon>Fabales</taxon>
        <taxon>Fabaceae</taxon>
        <taxon>Papilionoideae</taxon>
        <taxon>50 kb inversion clade</taxon>
        <taxon>NPAAA clade</taxon>
        <taxon>indigoferoid/millettioid clade</taxon>
        <taxon>Phaseoleae</taxon>
        <taxon>Clitoria</taxon>
    </lineage>
</organism>
<name>A0AAN9PDM8_CLITE</name>
<evidence type="ECO:0000256" key="9">
    <source>
        <dbReference type="ARBA" id="ARBA00023033"/>
    </source>
</evidence>
<dbReference type="GO" id="GO:0020037">
    <property type="term" value="F:heme binding"/>
    <property type="evidence" value="ECO:0007669"/>
    <property type="project" value="InterPro"/>
</dbReference>
<evidence type="ECO:0000256" key="6">
    <source>
        <dbReference type="ARBA" id="ARBA00022989"/>
    </source>
</evidence>
<dbReference type="EMBL" id="JAYKXN010000004">
    <property type="protein sequence ID" value="KAK7294918.1"/>
    <property type="molecule type" value="Genomic_DNA"/>
</dbReference>
<accession>A0AAN9PDM8</accession>
<evidence type="ECO:0008006" key="16">
    <source>
        <dbReference type="Google" id="ProtNLM"/>
    </source>
</evidence>
<evidence type="ECO:0000256" key="3">
    <source>
        <dbReference type="ARBA" id="ARBA00022617"/>
    </source>
</evidence>
<evidence type="ECO:0000313" key="14">
    <source>
        <dbReference type="EMBL" id="KAK7294918.1"/>
    </source>
</evidence>
<evidence type="ECO:0000256" key="8">
    <source>
        <dbReference type="ARBA" id="ARBA00023004"/>
    </source>
</evidence>
<evidence type="ECO:0000256" key="13">
    <source>
        <dbReference type="SAM" id="Phobius"/>
    </source>
</evidence>
<feature type="binding site" description="axial binding residue" evidence="11">
    <location>
        <position position="475"/>
    </location>
    <ligand>
        <name>heme</name>
        <dbReference type="ChEBI" id="CHEBI:30413"/>
    </ligand>
    <ligandPart>
        <name>Fe</name>
        <dbReference type="ChEBI" id="CHEBI:18248"/>
    </ligandPart>
</feature>
<sequence>MGVEISVWWSVILLIGICSVITRLYKKLWLGPQRIRSVLQKQGINGPNPSFPFGNISEMKQQQPPSAVSVAALDQWLPSLFPYFQTWRQRYGSLYLYSTGTKQHLYVEVPELIKWISSNKSLDLGRPSYLTKTLRPMLGEGILRANGQYWAFQRNLLAPEFFQTKIKNMVGLMEESTMEIIRKWEGYITQSEGGIAELVIDEDLKLLTGDVISKTCFGSSYAQGNLIFTKLAIMQATLSRPSILFGYLNLRFLPTKENKKIWRLQKEMETLILKIINDRKAENQKNGTDENKKDLLQILLEGVNNDSGEKGIFRKGYNVNQMILDICKTIYFAGSESSGLAVTWTLLLLALHPDWQQRVRSEIMETFENKLPHSFHDMDKLRKLKALTMVIQESLRLYGPGVTASREVLTDMKLGEHLLPKGINMWLFLPMLHRDPDNWGPDAREFKPERFAGGVSAACKYPQAYIPFGLGSRICLGQNFALLEIKIVLCLLLSNFSFSLSPNYQHCPVYNMLLVPKYGVRLLISKVRKTEA</sequence>
<proteinExistence type="inferred from homology"/>
<dbReference type="InterPro" id="IPR001128">
    <property type="entry name" value="Cyt_P450"/>
</dbReference>
<evidence type="ECO:0000256" key="5">
    <source>
        <dbReference type="ARBA" id="ARBA00022723"/>
    </source>
</evidence>
<comment type="caution">
    <text evidence="14">The sequence shown here is derived from an EMBL/GenBank/DDBJ whole genome shotgun (WGS) entry which is preliminary data.</text>
</comment>
<keyword evidence="4 13" id="KW-0812">Transmembrane</keyword>
<dbReference type="PRINTS" id="PR00463">
    <property type="entry name" value="EP450I"/>
</dbReference>
<keyword evidence="6 13" id="KW-1133">Transmembrane helix</keyword>
<evidence type="ECO:0000256" key="10">
    <source>
        <dbReference type="ARBA" id="ARBA00023136"/>
    </source>
</evidence>
<dbReference type="AlphaFoldDB" id="A0AAN9PDM8"/>
<dbReference type="Pfam" id="PF00067">
    <property type="entry name" value="p450"/>
    <property type="match status" value="1"/>
</dbReference>
<keyword evidence="7 12" id="KW-0560">Oxidoreductase</keyword>
<dbReference type="InterPro" id="IPR002401">
    <property type="entry name" value="Cyt_P450_E_grp-I"/>
</dbReference>
<dbReference type="GO" id="GO:0016020">
    <property type="term" value="C:membrane"/>
    <property type="evidence" value="ECO:0007669"/>
    <property type="project" value="UniProtKB-SubCell"/>
</dbReference>
<dbReference type="GO" id="GO:0004497">
    <property type="term" value="F:monooxygenase activity"/>
    <property type="evidence" value="ECO:0007669"/>
    <property type="project" value="UniProtKB-KW"/>
</dbReference>
<dbReference type="Gene3D" id="1.10.630.10">
    <property type="entry name" value="Cytochrome P450"/>
    <property type="match status" value="1"/>
</dbReference>
<evidence type="ECO:0000256" key="12">
    <source>
        <dbReference type="RuleBase" id="RU000461"/>
    </source>
</evidence>
<dbReference type="Proteomes" id="UP001359559">
    <property type="component" value="Unassembled WGS sequence"/>
</dbReference>
<dbReference type="SUPFAM" id="SSF48264">
    <property type="entry name" value="Cytochrome P450"/>
    <property type="match status" value="1"/>
</dbReference>
<evidence type="ECO:0000256" key="4">
    <source>
        <dbReference type="ARBA" id="ARBA00022692"/>
    </source>
</evidence>
<dbReference type="PANTHER" id="PTHR24282">
    <property type="entry name" value="CYTOCHROME P450 FAMILY MEMBER"/>
    <property type="match status" value="1"/>
</dbReference>
<dbReference type="PRINTS" id="PR00385">
    <property type="entry name" value="P450"/>
</dbReference>
<gene>
    <name evidence="14" type="ORF">RJT34_17817</name>
</gene>
<dbReference type="PANTHER" id="PTHR24282:SF130">
    <property type="entry name" value="CYTOCHROME P450 FAMILY PROTEIN"/>
    <property type="match status" value="1"/>
</dbReference>
<evidence type="ECO:0000313" key="15">
    <source>
        <dbReference type="Proteomes" id="UP001359559"/>
    </source>
</evidence>
<dbReference type="InterPro" id="IPR017972">
    <property type="entry name" value="Cyt_P450_CS"/>
</dbReference>
<keyword evidence="8 11" id="KW-0408">Iron</keyword>
<keyword evidence="10 13" id="KW-0472">Membrane</keyword>
<evidence type="ECO:0000256" key="2">
    <source>
        <dbReference type="ARBA" id="ARBA00010617"/>
    </source>
</evidence>
<reference evidence="14 15" key="1">
    <citation type="submission" date="2024-01" db="EMBL/GenBank/DDBJ databases">
        <title>The genomes of 5 underutilized Papilionoideae crops provide insights into root nodulation and disease resistance.</title>
        <authorList>
            <person name="Yuan L."/>
        </authorList>
    </citation>
    <scope>NUCLEOTIDE SEQUENCE [LARGE SCALE GENOMIC DNA]</scope>
    <source>
        <strain evidence="14">LY-2023</strain>
        <tissue evidence="14">Leaf</tissue>
    </source>
</reference>
<keyword evidence="15" id="KW-1185">Reference proteome</keyword>
<comment type="similarity">
    <text evidence="2 12">Belongs to the cytochrome P450 family.</text>
</comment>
<dbReference type="GO" id="GO:0016705">
    <property type="term" value="F:oxidoreductase activity, acting on paired donors, with incorporation or reduction of molecular oxygen"/>
    <property type="evidence" value="ECO:0007669"/>
    <property type="project" value="InterPro"/>
</dbReference>
<dbReference type="GO" id="GO:0005506">
    <property type="term" value="F:iron ion binding"/>
    <property type="evidence" value="ECO:0007669"/>
    <property type="project" value="InterPro"/>
</dbReference>
<dbReference type="InterPro" id="IPR050665">
    <property type="entry name" value="Cytochrome_P450_Monooxygen"/>
</dbReference>
<evidence type="ECO:0000256" key="7">
    <source>
        <dbReference type="ARBA" id="ARBA00023002"/>
    </source>
</evidence>
<keyword evidence="3 11" id="KW-0349">Heme</keyword>
<dbReference type="InterPro" id="IPR036396">
    <property type="entry name" value="Cyt_P450_sf"/>
</dbReference>
<feature type="transmembrane region" description="Helical" evidence="13">
    <location>
        <begin position="6"/>
        <end position="25"/>
    </location>
</feature>
<keyword evidence="5 11" id="KW-0479">Metal-binding</keyword>
<evidence type="ECO:0000256" key="11">
    <source>
        <dbReference type="PIRSR" id="PIRSR602401-1"/>
    </source>
</evidence>
<keyword evidence="9 12" id="KW-0503">Monooxygenase</keyword>
<evidence type="ECO:0000256" key="1">
    <source>
        <dbReference type="ARBA" id="ARBA00004167"/>
    </source>
</evidence>